<dbReference type="PROSITE" id="PS00108">
    <property type="entry name" value="PROTEIN_KINASE_ST"/>
    <property type="match status" value="1"/>
</dbReference>
<keyword evidence="4" id="KW-1185">Reference proteome</keyword>
<dbReference type="SUPFAM" id="SSF48403">
    <property type="entry name" value="Ankyrin repeat"/>
    <property type="match status" value="1"/>
</dbReference>
<accession>A0A1Y1YI22</accession>
<evidence type="ECO:0000256" key="1">
    <source>
        <dbReference type="SAM" id="MobiDB-lite"/>
    </source>
</evidence>
<dbReference type="SUPFAM" id="SSF56112">
    <property type="entry name" value="Protein kinase-like (PK-like)"/>
    <property type="match status" value="1"/>
</dbReference>
<dbReference type="PANTHER" id="PTHR44167">
    <property type="entry name" value="OVARIAN-SPECIFIC SERINE/THREONINE-PROTEIN KINASE LOK-RELATED"/>
    <property type="match status" value="1"/>
</dbReference>
<feature type="compositionally biased region" description="Acidic residues" evidence="1">
    <location>
        <begin position="639"/>
        <end position="659"/>
    </location>
</feature>
<dbReference type="Gene3D" id="1.10.510.10">
    <property type="entry name" value="Transferase(Phosphotransferase) domain 1"/>
    <property type="match status" value="1"/>
</dbReference>
<protein>
    <recommendedName>
        <fullName evidence="2">Protein kinase domain-containing protein</fullName>
    </recommendedName>
</protein>
<dbReference type="PROSITE" id="PS50011">
    <property type="entry name" value="PROTEIN_KINASE_DOM"/>
    <property type="match status" value="1"/>
</dbReference>
<proteinExistence type="predicted"/>
<feature type="domain" description="Protein kinase" evidence="2">
    <location>
        <begin position="50"/>
        <end position="378"/>
    </location>
</feature>
<comment type="caution">
    <text evidence="3">The sequence shown here is derived from an EMBL/GenBank/DDBJ whole genome shotgun (WGS) entry which is preliminary data.</text>
</comment>
<dbReference type="Pfam" id="PF00069">
    <property type="entry name" value="Pkinase"/>
    <property type="match status" value="1"/>
</dbReference>
<evidence type="ECO:0000313" key="3">
    <source>
        <dbReference type="EMBL" id="ORX97680.1"/>
    </source>
</evidence>
<dbReference type="GO" id="GO:0044773">
    <property type="term" value="P:mitotic DNA damage checkpoint signaling"/>
    <property type="evidence" value="ECO:0007669"/>
    <property type="project" value="TreeGrafter"/>
</dbReference>
<dbReference type="OrthoDB" id="4062651at2759"/>
<dbReference type="InterPro" id="IPR011009">
    <property type="entry name" value="Kinase-like_dom_sf"/>
</dbReference>
<dbReference type="Proteomes" id="UP000193144">
    <property type="component" value="Unassembled WGS sequence"/>
</dbReference>
<dbReference type="AlphaFoldDB" id="A0A1Y1YI22"/>
<sequence>MSERPEAHSSDIQTAISRLHMKNNLIGYRNLLSYTTALNIRIFPSAKVNRHLWSTKGSGTYSEVFETSLESEPPKEVIIKRPNASFTRDDVRIENLVQHQALSNIVRELRILTHQDLKNHDNLIHIFGIYLDEEDNPVGTRPCIVFEKALMTLSTYLIDTSVQHSENYMLAFSADVTAGLSAIHSHGLVHGDLKPENILMVFRNDRVTCALADFGTCGTSGQSVEEDGIIPGTPGFCAPEYYRSSCFHHWVNMPTRDVYGLGLIIFSIATNNILPPFRSDSEKLQRDDVACLEYLRQQIVQHSAADLPWDIIQHCVRANPEKRWSLPVISGILRKAQGLDAEYNDIRDLAQQLLTNPPDPRVRVLDDIKPSTHLHAKLLSEYELACDGEIDARLAITMAALYAGVIGPPVEHPYNFVAKAQWLLKAIELGHLPTVSTIYDDDTTFKLIESCGQSLIFFRRPSQFKSPLISVPLLLDRLEEAAIKPDIIALNLLVFLGGNIPDHVQFDRQISPSATSLQRRLIGAFPALDEAPYYEKFLQRELQIIDSDAVDLMIGTHNSELLRYAYNDDLEGFVQAAESISQDGVPSLLHYAILGGSSNVIRYILEHFRFDPNAFDPNGVMEEVSSEADQMDVDSKASDEEDPEMSQDEMGSEPEEVQDDESRADSAPDFHFFERLDRGMRFFEFALSLGRPSVVQTFIEYDATIIAASGDKPSSLHFLARFDDEQLTAIVCGSCADKHNLREIVESKPSTGPLEGISALEINLNARRWRNVLMMLRKVTGRFSTETQSVLLFAAVTPMHPAPPFVLSAFLDYGFDPNLVHQSPNRAQQPARPPLYWAIGTSNVLAVATLLIHGASTSSSGDIDLVSFAKECLDEVDCYREPEVYDEQGEVCEGGLERMKIAARAVYELIFLGRRKEGDWKETIEQYIANCPDDCKEKTWIPDKTDPAEVTMVLEVFFGTE</sequence>
<dbReference type="GO" id="GO:0005634">
    <property type="term" value="C:nucleus"/>
    <property type="evidence" value="ECO:0007669"/>
    <property type="project" value="TreeGrafter"/>
</dbReference>
<dbReference type="EMBL" id="MCFA01000229">
    <property type="protein sequence ID" value="ORX97680.1"/>
    <property type="molecule type" value="Genomic_DNA"/>
</dbReference>
<dbReference type="GO" id="GO:0005737">
    <property type="term" value="C:cytoplasm"/>
    <property type="evidence" value="ECO:0007669"/>
    <property type="project" value="TreeGrafter"/>
</dbReference>
<evidence type="ECO:0000259" key="2">
    <source>
        <dbReference type="PROSITE" id="PS50011"/>
    </source>
</evidence>
<dbReference type="STRING" id="1231657.A0A1Y1YI22"/>
<dbReference type="GO" id="GO:0005524">
    <property type="term" value="F:ATP binding"/>
    <property type="evidence" value="ECO:0007669"/>
    <property type="project" value="InterPro"/>
</dbReference>
<reference evidence="3 4" key="1">
    <citation type="submission" date="2016-07" db="EMBL/GenBank/DDBJ databases">
        <title>Pervasive Adenine N6-methylation of Active Genes in Fungi.</title>
        <authorList>
            <consortium name="DOE Joint Genome Institute"/>
            <person name="Mondo S.J."/>
            <person name="Dannebaum R.O."/>
            <person name="Kuo R.C."/>
            <person name="Labutti K."/>
            <person name="Haridas S."/>
            <person name="Kuo A."/>
            <person name="Salamov A."/>
            <person name="Ahrendt S.R."/>
            <person name="Lipzen A."/>
            <person name="Sullivan W."/>
            <person name="Andreopoulos W.B."/>
            <person name="Clum A."/>
            <person name="Lindquist E."/>
            <person name="Daum C."/>
            <person name="Ramamoorthy G.K."/>
            <person name="Gryganskyi A."/>
            <person name="Culley D."/>
            <person name="Magnuson J.K."/>
            <person name="James T.Y."/>
            <person name="O'Malley M.A."/>
            <person name="Stajich J.E."/>
            <person name="Spatafora J.W."/>
            <person name="Visel A."/>
            <person name="Grigoriev I.V."/>
        </authorList>
    </citation>
    <scope>NUCLEOTIDE SEQUENCE [LARGE SCALE GENOMIC DNA]</scope>
    <source>
        <strain evidence="3 4">CBS 115471</strain>
    </source>
</reference>
<dbReference type="PANTHER" id="PTHR44167:SF24">
    <property type="entry name" value="SERINE_THREONINE-PROTEIN KINASE CHK2"/>
    <property type="match status" value="1"/>
</dbReference>
<dbReference type="InterPro" id="IPR008271">
    <property type="entry name" value="Ser/Thr_kinase_AS"/>
</dbReference>
<dbReference type="InterPro" id="IPR000719">
    <property type="entry name" value="Prot_kinase_dom"/>
</dbReference>
<dbReference type="GO" id="GO:0004674">
    <property type="term" value="F:protein serine/threonine kinase activity"/>
    <property type="evidence" value="ECO:0007669"/>
    <property type="project" value="TreeGrafter"/>
</dbReference>
<name>A0A1Y1YI22_9PLEO</name>
<dbReference type="Gene3D" id="1.25.40.20">
    <property type="entry name" value="Ankyrin repeat-containing domain"/>
    <property type="match status" value="1"/>
</dbReference>
<dbReference type="SMART" id="SM00220">
    <property type="entry name" value="S_TKc"/>
    <property type="match status" value="1"/>
</dbReference>
<organism evidence="3 4">
    <name type="scientific">Clohesyomyces aquaticus</name>
    <dbReference type="NCBI Taxonomy" id="1231657"/>
    <lineage>
        <taxon>Eukaryota</taxon>
        <taxon>Fungi</taxon>
        <taxon>Dikarya</taxon>
        <taxon>Ascomycota</taxon>
        <taxon>Pezizomycotina</taxon>
        <taxon>Dothideomycetes</taxon>
        <taxon>Pleosporomycetidae</taxon>
        <taxon>Pleosporales</taxon>
        <taxon>Lindgomycetaceae</taxon>
        <taxon>Clohesyomyces</taxon>
    </lineage>
</organism>
<gene>
    <name evidence="3" type="ORF">BCR34DRAFT_607185</name>
</gene>
<evidence type="ECO:0000313" key="4">
    <source>
        <dbReference type="Proteomes" id="UP000193144"/>
    </source>
</evidence>
<dbReference type="InterPro" id="IPR036770">
    <property type="entry name" value="Ankyrin_rpt-contain_sf"/>
</dbReference>
<feature type="region of interest" description="Disordered" evidence="1">
    <location>
        <begin position="624"/>
        <end position="664"/>
    </location>
</feature>